<sequence>MSAQTIGRKSKELLIITLLLNLAAIGWYGFLFWKIKEKNEHISDLSNKIEAEVSAEQAIHDKKALVEDTAALRGKLLSFILGSREAVSFIEFLEKTGANIGVRTSVESVSAREHPELSGMEELRLKLRSTGSWPAVVRFLGLMELLPYEADVDQIVMSRAEFEGGDLWRADFTLAVLKEK</sequence>
<organism evidence="2 3">
    <name type="scientific">Candidatus Taylorbacteria bacterium RIFCSPHIGHO2_02_49_25</name>
    <dbReference type="NCBI Taxonomy" id="1802305"/>
    <lineage>
        <taxon>Bacteria</taxon>
        <taxon>Candidatus Tayloriibacteriota</taxon>
    </lineage>
</organism>
<dbReference type="Proteomes" id="UP000176493">
    <property type="component" value="Unassembled WGS sequence"/>
</dbReference>
<keyword evidence="1" id="KW-0472">Membrane</keyword>
<name>A0A1G2MEI4_9BACT</name>
<evidence type="ECO:0008006" key="4">
    <source>
        <dbReference type="Google" id="ProtNLM"/>
    </source>
</evidence>
<feature type="transmembrane region" description="Helical" evidence="1">
    <location>
        <begin position="12"/>
        <end position="33"/>
    </location>
</feature>
<dbReference type="AlphaFoldDB" id="A0A1G2MEI4"/>
<dbReference type="EMBL" id="MHRJ01000043">
    <property type="protein sequence ID" value="OHA21579.1"/>
    <property type="molecule type" value="Genomic_DNA"/>
</dbReference>
<evidence type="ECO:0000313" key="2">
    <source>
        <dbReference type="EMBL" id="OHA21579.1"/>
    </source>
</evidence>
<keyword evidence="1" id="KW-1133">Transmembrane helix</keyword>
<accession>A0A1G2MEI4</accession>
<reference evidence="2 3" key="1">
    <citation type="journal article" date="2016" name="Nat. Commun.">
        <title>Thousands of microbial genomes shed light on interconnected biogeochemical processes in an aquifer system.</title>
        <authorList>
            <person name="Anantharaman K."/>
            <person name="Brown C.T."/>
            <person name="Hug L.A."/>
            <person name="Sharon I."/>
            <person name="Castelle C.J."/>
            <person name="Probst A.J."/>
            <person name="Thomas B.C."/>
            <person name="Singh A."/>
            <person name="Wilkins M.J."/>
            <person name="Karaoz U."/>
            <person name="Brodie E.L."/>
            <person name="Williams K.H."/>
            <person name="Hubbard S.S."/>
            <person name="Banfield J.F."/>
        </authorList>
    </citation>
    <scope>NUCLEOTIDE SEQUENCE [LARGE SCALE GENOMIC DNA]</scope>
</reference>
<protein>
    <recommendedName>
        <fullName evidence="4">Pilus assembly protein PilO</fullName>
    </recommendedName>
</protein>
<keyword evidence="1" id="KW-0812">Transmembrane</keyword>
<proteinExistence type="predicted"/>
<evidence type="ECO:0000256" key="1">
    <source>
        <dbReference type="SAM" id="Phobius"/>
    </source>
</evidence>
<evidence type="ECO:0000313" key="3">
    <source>
        <dbReference type="Proteomes" id="UP000176493"/>
    </source>
</evidence>
<gene>
    <name evidence="2" type="ORF">A2W52_01910</name>
</gene>
<comment type="caution">
    <text evidence="2">The sequence shown here is derived from an EMBL/GenBank/DDBJ whole genome shotgun (WGS) entry which is preliminary data.</text>
</comment>